<comment type="caution">
    <text evidence="12">The sequence shown here is derived from an EMBL/GenBank/DDBJ whole genome shotgun (WGS) entry which is preliminary data.</text>
</comment>
<evidence type="ECO:0000256" key="4">
    <source>
        <dbReference type="ARBA" id="ARBA00013213"/>
    </source>
</evidence>
<evidence type="ECO:0000256" key="5">
    <source>
        <dbReference type="ARBA" id="ARBA00013376"/>
    </source>
</evidence>
<evidence type="ECO:0000256" key="7">
    <source>
        <dbReference type="ARBA" id="ARBA00022697"/>
    </source>
</evidence>
<keyword evidence="7" id="KW-0791">Threonine biosynthesis</keyword>
<dbReference type="Pfam" id="PF03447">
    <property type="entry name" value="NAD_binding_3"/>
    <property type="match status" value="1"/>
</dbReference>
<keyword evidence="8" id="KW-0521">NADP</keyword>
<sequence>MTETPTVGVALVGCGTVGSAVARGLLSDRDLLRGRSGLDLELRHLVDKDFSRARQIGVDKAICRKTLDEALGDADTQIVVELVGGDTFAKQCVEHSLRAGKSVVTANKALLAKHGAELFALARANGVCIAFEGSCLGGVPVIGSLLNGLIANNVEALVGIVNGTCNYILTNMSRHGADYRAVLREAQQTGLAEMDPTLDVSGGDSAHKLAILAALAFGRRVDLETITVEGIESLQVEDIRFGDELGYVVKLLAIASRQGEAISLRVHPAFIRRDHPLARVDGPFNAVCIYGHVVGHTMTYGRGAGGPATASAVVADIVDVALGNAQRRFEHLGVWPDLCEPAKVVPNDDIRSRYYLHVTCADSPDVLAQIAHVLGAHDIGIASVLQHEPLTPGSQAVPLVITTYEAAEGNLTGALKEIDALPVTKRRTFFIRIVDEHPEPQF</sequence>
<evidence type="ECO:0000256" key="6">
    <source>
        <dbReference type="ARBA" id="ARBA00022605"/>
    </source>
</evidence>
<dbReference type="Pfam" id="PF00742">
    <property type="entry name" value="Homoserine_dh"/>
    <property type="match status" value="1"/>
</dbReference>
<dbReference type="PIRSF" id="PIRSF000098">
    <property type="entry name" value="Homoser_dehydrog"/>
    <property type="match status" value="1"/>
</dbReference>
<dbReference type="Gene3D" id="3.40.50.720">
    <property type="entry name" value="NAD(P)-binding Rossmann-like Domain"/>
    <property type="match status" value="1"/>
</dbReference>
<dbReference type="GO" id="GO:0004412">
    <property type="term" value="F:homoserine dehydrogenase activity"/>
    <property type="evidence" value="ECO:0007669"/>
    <property type="project" value="UniProtKB-EC"/>
</dbReference>
<dbReference type="SUPFAM" id="SSF55021">
    <property type="entry name" value="ACT-like"/>
    <property type="match status" value="1"/>
</dbReference>
<dbReference type="FunFam" id="3.30.360.10:FF:000005">
    <property type="entry name" value="Homoserine dehydrogenase"/>
    <property type="match status" value="1"/>
</dbReference>
<dbReference type="PANTHER" id="PTHR43331:SF1">
    <property type="entry name" value="HOMOSERINE DEHYDROGENASE"/>
    <property type="match status" value="1"/>
</dbReference>
<dbReference type="SUPFAM" id="SSF51735">
    <property type="entry name" value="NAD(P)-binding Rossmann-fold domains"/>
    <property type="match status" value="1"/>
</dbReference>
<keyword evidence="6" id="KW-0028">Amino-acid biosynthesis</keyword>
<gene>
    <name evidence="12" type="ORF">LCGC14_0368930</name>
</gene>
<dbReference type="InterPro" id="IPR036291">
    <property type="entry name" value="NAD(P)-bd_dom_sf"/>
</dbReference>
<evidence type="ECO:0000256" key="2">
    <source>
        <dbReference type="ARBA" id="ARBA00005062"/>
    </source>
</evidence>
<comment type="similarity">
    <text evidence="3">Belongs to the homoserine dehydrogenase family.</text>
</comment>
<dbReference type="PROSITE" id="PS51671">
    <property type="entry name" value="ACT"/>
    <property type="match status" value="1"/>
</dbReference>
<evidence type="ECO:0000256" key="10">
    <source>
        <dbReference type="ARBA" id="ARBA00023167"/>
    </source>
</evidence>
<organism evidence="12">
    <name type="scientific">marine sediment metagenome</name>
    <dbReference type="NCBI Taxonomy" id="412755"/>
    <lineage>
        <taxon>unclassified sequences</taxon>
        <taxon>metagenomes</taxon>
        <taxon>ecological metagenomes</taxon>
    </lineage>
</organism>
<evidence type="ECO:0000256" key="3">
    <source>
        <dbReference type="ARBA" id="ARBA00006753"/>
    </source>
</evidence>
<keyword evidence="9" id="KW-0560">Oxidoreductase</keyword>
<dbReference type="InterPro" id="IPR019811">
    <property type="entry name" value="HDH_CS"/>
</dbReference>
<dbReference type="Gene3D" id="3.30.360.10">
    <property type="entry name" value="Dihydrodipicolinate Reductase, domain 2"/>
    <property type="match status" value="1"/>
</dbReference>
<dbReference type="NCBIfam" id="NF004976">
    <property type="entry name" value="PRK06349.1"/>
    <property type="match status" value="1"/>
</dbReference>
<name>A0A0F9VT05_9ZZZZ</name>
<dbReference type="PROSITE" id="PS01042">
    <property type="entry name" value="HOMOSER_DHGENASE"/>
    <property type="match status" value="1"/>
</dbReference>
<dbReference type="InterPro" id="IPR002912">
    <property type="entry name" value="ACT_dom"/>
</dbReference>
<dbReference type="GO" id="GO:0050661">
    <property type="term" value="F:NADP binding"/>
    <property type="evidence" value="ECO:0007669"/>
    <property type="project" value="InterPro"/>
</dbReference>
<comment type="pathway">
    <text evidence="1">Amino-acid biosynthesis; L-threonine biosynthesis; L-threonine from L-aspartate: step 3/5.</text>
</comment>
<evidence type="ECO:0000256" key="9">
    <source>
        <dbReference type="ARBA" id="ARBA00023002"/>
    </source>
</evidence>
<protein>
    <recommendedName>
        <fullName evidence="5">Homoserine dehydrogenase</fullName>
        <ecNumber evidence="4">1.1.1.3</ecNumber>
    </recommendedName>
</protein>
<evidence type="ECO:0000313" key="12">
    <source>
        <dbReference type="EMBL" id="KKN76601.1"/>
    </source>
</evidence>
<dbReference type="GO" id="GO:0009088">
    <property type="term" value="P:threonine biosynthetic process"/>
    <property type="evidence" value="ECO:0007669"/>
    <property type="project" value="UniProtKB-UniPathway"/>
</dbReference>
<reference evidence="12" key="1">
    <citation type="journal article" date="2015" name="Nature">
        <title>Complex archaea that bridge the gap between prokaryotes and eukaryotes.</title>
        <authorList>
            <person name="Spang A."/>
            <person name="Saw J.H."/>
            <person name="Jorgensen S.L."/>
            <person name="Zaremba-Niedzwiedzka K."/>
            <person name="Martijn J."/>
            <person name="Lind A.E."/>
            <person name="van Eijk R."/>
            <person name="Schleper C."/>
            <person name="Guy L."/>
            <person name="Ettema T.J."/>
        </authorList>
    </citation>
    <scope>NUCLEOTIDE SEQUENCE</scope>
</reference>
<keyword evidence="10" id="KW-0486">Methionine biosynthesis</keyword>
<dbReference type="InterPro" id="IPR016204">
    <property type="entry name" value="HDH"/>
</dbReference>
<dbReference type="CDD" id="cd04881">
    <property type="entry name" value="ACT_HSDH-Hom"/>
    <property type="match status" value="1"/>
</dbReference>
<comment type="pathway">
    <text evidence="2">Amino-acid biosynthesis; L-methionine biosynthesis via de novo pathway; L-homoserine from L-aspartate: step 3/3.</text>
</comment>
<dbReference type="EMBL" id="LAZR01000293">
    <property type="protein sequence ID" value="KKN76601.1"/>
    <property type="molecule type" value="Genomic_DNA"/>
</dbReference>
<feature type="domain" description="ACT" evidence="11">
    <location>
        <begin position="355"/>
        <end position="432"/>
    </location>
</feature>
<dbReference type="GO" id="GO:0009086">
    <property type="term" value="P:methionine biosynthetic process"/>
    <property type="evidence" value="ECO:0007669"/>
    <property type="project" value="UniProtKB-KW"/>
</dbReference>
<evidence type="ECO:0000256" key="1">
    <source>
        <dbReference type="ARBA" id="ARBA00005056"/>
    </source>
</evidence>
<evidence type="ECO:0000256" key="8">
    <source>
        <dbReference type="ARBA" id="ARBA00022857"/>
    </source>
</evidence>
<accession>A0A0F9VT05</accession>
<dbReference type="PANTHER" id="PTHR43331">
    <property type="entry name" value="HOMOSERINE DEHYDROGENASE"/>
    <property type="match status" value="1"/>
</dbReference>
<dbReference type="UniPathway" id="UPA00051">
    <property type="reaction ID" value="UER00465"/>
</dbReference>
<dbReference type="InterPro" id="IPR001342">
    <property type="entry name" value="HDH_cat"/>
</dbReference>
<dbReference type="AlphaFoldDB" id="A0A0F9VT05"/>
<dbReference type="InterPro" id="IPR045865">
    <property type="entry name" value="ACT-like_dom_sf"/>
</dbReference>
<dbReference type="Gene3D" id="3.30.70.260">
    <property type="match status" value="1"/>
</dbReference>
<dbReference type="EC" id="1.1.1.3" evidence="4"/>
<dbReference type="UniPathway" id="UPA00050">
    <property type="reaction ID" value="UER00063"/>
</dbReference>
<dbReference type="SUPFAM" id="SSF55347">
    <property type="entry name" value="Glyceraldehyde-3-phosphate dehydrogenase-like, C-terminal domain"/>
    <property type="match status" value="1"/>
</dbReference>
<evidence type="ECO:0000259" key="11">
    <source>
        <dbReference type="PROSITE" id="PS51671"/>
    </source>
</evidence>
<dbReference type="InterPro" id="IPR005106">
    <property type="entry name" value="Asp/hSer_DH_NAD-bd"/>
</dbReference>
<proteinExistence type="inferred from homology"/>